<reference evidence="3 4" key="1">
    <citation type="submission" date="2007-10" db="EMBL/GenBank/DDBJ databases">
        <title>Complete sequence of Desulfococcus oleovorans Hxd3.</title>
        <authorList>
            <consortium name="US DOE Joint Genome Institute"/>
            <person name="Copeland A."/>
            <person name="Lucas S."/>
            <person name="Lapidus A."/>
            <person name="Barry K."/>
            <person name="Glavina del Rio T."/>
            <person name="Dalin E."/>
            <person name="Tice H."/>
            <person name="Pitluck S."/>
            <person name="Kiss H."/>
            <person name="Brettin T."/>
            <person name="Bruce D."/>
            <person name="Detter J.C."/>
            <person name="Han C."/>
            <person name="Schmutz J."/>
            <person name="Larimer F."/>
            <person name="Land M."/>
            <person name="Hauser L."/>
            <person name="Kyrpides N."/>
            <person name="Kim E."/>
            <person name="Wawrik B."/>
            <person name="Richardson P."/>
        </authorList>
    </citation>
    <scope>NUCLEOTIDE SEQUENCE [LARGE SCALE GENOMIC DNA]</scope>
    <source>
        <strain evidence="4">DSM 6200 / JCM 39069 / Hxd3</strain>
    </source>
</reference>
<sequence>MFRIMLTFSVTLLHGYVLWRAASTPFFKNRFSAGQLAGGGFVLWAVLVAGGIWAHGHEGPVFFVLEWMGMAWMGALLLLATSLAAVELATGFGLLFRHSLPQLRQWALIAGGLLCLAALVQGLRPPVIRHHDVQIQDLPAEMDNTLIAVLTDLHIGPLLGEKWLSSRIAQVAALKPALVVLVGDIVEGHGISGPHDRLAQALGRFSAPLGVWAVYGNHEFYDRSEIAMTVIQKAGINVLRNRWAEIAPGLVLAGVDDLTIHKRSGKKVDPVRQALENRPPKAATVLLSHTPWDMEKAARLGVDLMLSGHTHGGQIWPFDFLVKLNYPFIEGRYAVETMALIVSRGIGTWGPRMRLWAPGEILAVRLRATARPDTESLY</sequence>
<keyword evidence="4" id="KW-1185">Reference proteome</keyword>
<feature type="transmembrane region" description="Helical" evidence="1">
    <location>
        <begin position="61"/>
        <end position="86"/>
    </location>
</feature>
<organism evidence="3 4">
    <name type="scientific">Desulfosudis oleivorans (strain DSM 6200 / JCM 39069 / Hxd3)</name>
    <name type="common">Desulfococcus oleovorans</name>
    <dbReference type="NCBI Taxonomy" id="96561"/>
    <lineage>
        <taxon>Bacteria</taxon>
        <taxon>Pseudomonadati</taxon>
        <taxon>Thermodesulfobacteriota</taxon>
        <taxon>Desulfobacteria</taxon>
        <taxon>Desulfobacterales</taxon>
        <taxon>Desulfosudaceae</taxon>
        <taxon>Desulfosudis</taxon>
    </lineage>
</organism>
<dbReference type="HOGENOM" id="CLU_025443_0_1_7"/>
<dbReference type="Gene3D" id="3.60.21.10">
    <property type="match status" value="1"/>
</dbReference>
<dbReference type="CDD" id="cd07385">
    <property type="entry name" value="MPP_YkuE_C"/>
    <property type="match status" value="1"/>
</dbReference>
<feature type="transmembrane region" description="Helical" evidence="1">
    <location>
        <begin position="106"/>
        <end position="123"/>
    </location>
</feature>
<dbReference type="OrthoDB" id="9780884at2"/>
<dbReference type="GO" id="GO:0016787">
    <property type="term" value="F:hydrolase activity"/>
    <property type="evidence" value="ECO:0007669"/>
    <property type="project" value="InterPro"/>
</dbReference>
<dbReference type="STRING" id="96561.Dole_0975"/>
<evidence type="ECO:0000313" key="4">
    <source>
        <dbReference type="Proteomes" id="UP000008561"/>
    </source>
</evidence>
<gene>
    <name evidence="3" type="ordered locus">Dole_0975</name>
</gene>
<keyword evidence="1" id="KW-0812">Transmembrane</keyword>
<name>A8ZWH7_DESOH</name>
<dbReference type="RefSeq" id="WP_012174403.1">
    <property type="nucleotide sequence ID" value="NC_009943.1"/>
</dbReference>
<dbReference type="Proteomes" id="UP000008561">
    <property type="component" value="Chromosome"/>
</dbReference>
<dbReference type="InterPro" id="IPR029052">
    <property type="entry name" value="Metallo-depent_PP-like"/>
</dbReference>
<dbReference type="PANTHER" id="PTHR31302">
    <property type="entry name" value="TRANSMEMBRANE PROTEIN WITH METALLOPHOSPHOESTERASE DOMAIN-RELATED"/>
    <property type="match status" value="1"/>
</dbReference>
<accession>A8ZWH7</accession>
<proteinExistence type="predicted"/>
<keyword evidence="1" id="KW-1133">Transmembrane helix</keyword>
<dbReference type="PANTHER" id="PTHR31302:SF0">
    <property type="entry name" value="TRANSMEMBRANE PROTEIN WITH METALLOPHOSPHOESTERASE DOMAIN"/>
    <property type="match status" value="1"/>
</dbReference>
<evidence type="ECO:0000259" key="2">
    <source>
        <dbReference type="Pfam" id="PF00149"/>
    </source>
</evidence>
<protein>
    <submittedName>
        <fullName evidence="3">Metallophosphoesterase</fullName>
    </submittedName>
</protein>
<keyword evidence="1" id="KW-0472">Membrane</keyword>
<dbReference type="KEGG" id="dol:Dole_0975"/>
<dbReference type="eggNOG" id="COG1408">
    <property type="taxonomic scope" value="Bacteria"/>
</dbReference>
<dbReference type="Pfam" id="PF00149">
    <property type="entry name" value="Metallophos"/>
    <property type="match status" value="1"/>
</dbReference>
<evidence type="ECO:0000256" key="1">
    <source>
        <dbReference type="SAM" id="Phobius"/>
    </source>
</evidence>
<dbReference type="EMBL" id="CP000859">
    <property type="protein sequence ID" value="ABW66785.1"/>
    <property type="molecule type" value="Genomic_DNA"/>
</dbReference>
<feature type="transmembrane region" description="Helical" evidence="1">
    <location>
        <begin position="33"/>
        <end position="54"/>
    </location>
</feature>
<dbReference type="InterPro" id="IPR051158">
    <property type="entry name" value="Metallophosphoesterase_sf"/>
</dbReference>
<evidence type="ECO:0000313" key="3">
    <source>
        <dbReference type="EMBL" id="ABW66785.1"/>
    </source>
</evidence>
<dbReference type="SUPFAM" id="SSF56300">
    <property type="entry name" value="Metallo-dependent phosphatases"/>
    <property type="match status" value="1"/>
</dbReference>
<dbReference type="InterPro" id="IPR004843">
    <property type="entry name" value="Calcineurin-like_PHP"/>
</dbReference>
<dbReference type="AlphaFoldDB" id="A8ZWH7"/>
<feature type="domain" description="Calcineurin-like phosphoesterase" evidence="2">
    <location>
        <begin position="147"/>
        <end position="312"/>
    </location>
</feature>